<evidence type="ECO:0000259" key="9">
    <source>
        <dbReference type="SMART" id="SM00415"/>
    </source>
</evidence>
<gene>
    <name evidence="10" type="ORF">QTO34_000372</name>
</gene>
<comment type="subcellular location">
    <subcellularLocation>
        <location evidence="1">Nucleus</location>
    </subcellularLocation>
</comment>
<feature type="compositionally biased region" description="Basic and acidic residues" evidence="8">
    <location>
        <begin position="36"/>
        <end position="48"/>
    </location>
</feature>
<dbReference type="Gene3D" id="1.10.10.10">
    <property type="entry name" value="Winged helix-like DNA-binding domain superfamily/Winged helix DNA-binding domain"/>
    <property type="match status" value="1"/>
</dbReference>
<keyword evidence="6" id="KW-0539">Nucleus</keyword>
<dbReference type="Proteomes" id="UP001177744">
    <property type="component" value="Unassembled WGS sequence"/>
</dbReference>
<feature type="compositionally biased region" description="Acidic residues" evidence="8">
    <location>
        <begin position="326"/>
        <end position="338"/>
    </location>
</feature>
<dbReference type="EMBL" id="JAULJE010000001">
    <property type="protein sequence ID" value="KAK1346516.1"/>
    <property type="molecule type" value="Genomic_DNA"/>
</dbReference>
<dbReference type="GO" id="GO:0005634">
    <property type="term" value="C:nucleus"/>
    <property type="evidence" value="ECO:0007669"/>
    <property type="project" value="UniProtKB-SubCell"/>
</dbReference>
<feature type="domain" description="HSF-type DNA-binding" evidence="9">
    <location>
        <begin position="79"/>
        <end position="185"/>
    </location>
</feature>
<feature type="region of interest" description="Disordered" evidence="8">
    <location>
        <begin position="1"/>
        <end position="76"/>
    </location>
</feature>
<dbReference type="GO" id="GO:0003700">
    <property type="term" value="F:DNA-binding transcription factor activity"/>
    <property type="evidence" value="ECO:0007669"/>
    <property type="project" value="InterPro"/>
</dbReference>
<feature type="region of interest" description="Disordered" evidence="8">
    <location>
        <begin position="324"/>
        <end position="358"/>
    </location>
</feature>
<sequence length="358" mass="39498">MASQSNHEIHEAKLAPSEDGQPPIMVQYDTSPDPHVGPREALERHGGQEESQDPSPQDTPQPQDPNQSAANVEGNNILHGPSFPRKLWRIVEDDAFMSVHWNDDGDTVIIEENLFQREILCRRGEEQIFESNSLKSFIYLLNLHGFIKIRPGDSSVCSAENKIMIYQNSNFQRDKPWLLKNIKAQGNQVTHVCPGPSATPSTRKKKMASTRHSPRIHQEDSKKEAEQKAQETDKNDWGPSAAQAFEFSVLQPLSSAREAQCPSAASGSSGEDTSRNVMFVPTATAGTDGTGDLSPNPQNEPVQGSVMSLYNICYSVLISGLSDMALPEDPDQAEEEEHEGSLDNKCSFSEQFKDNAAP</sequence>
<comment type="similarity">
    <text evidence="2 7">Belongs to the HSF family.</text>
</comment>
<dbReference type="InterPro" id="IPR036388">
    <property type="entry name" value="WH-like_DNA-bd_sf"/>
</dbReference>
<dbReference type="SMART" id="SM00415">
    <property type="entry name" value="HSF"/>
    <property type="match status" value="1"/>
</dbReference>
<dbReference type="InterPro" id="IPR036390">
    <property type="entry name" value="WH_DNA-bd_sf"/>
</dbReference>
<evidence type="ECO:0000256" key="4">
    <source>
        <dbReference type="ARBA" id="ARBA00023125"/>
    </source>
</evidence>
<keyword evidence="4" id="KW-0238">DNA-binding</keyword>
<dbReference type="PANTHER" id="PTHR10015:SF140">
    <property type="entry name" value="HEAT SHOCK TRANSCRIPTION FACTOR, X-LINKED MEMBER 3-RELATED"/>
    <property type="match status" value="1"/>
</dbReference>
<evidence type="ECO:0000256" key="5">
    <source>
        <dbReference type="ARBA" id="ARBA00023163"/>
    </source>
</evidence>
<evidence type="ECO:0000256" key="6">
    <source>
        <dbReference type="ARBA" id="ARBA00023242"/>
    </source>
</evidence>
<evidence type="ECO:0000256" key="2">
    <source>
        <dbReference type="ARBA" id="ARBA00006403"/>
    </source>
</evidence>
<dbReference type="GO" id="GO:0043565">
    <property type="term" value="F:sequence-specific DNA binding"/>
    <property type="evidence" value="ECO:0007669"/>
    <property type="project" value="InterPro"/>
</dbReference>
<feature type="region of interest" description="Disordered" evidence="8">
    <location>
        <begin position="189"/>
        <end position="238"/>
    </location>
</feature>
<evidence type="ECO:0000256" key="1">
    <source>
        <dbReference type="ARBA" id="ARBA00004123"/>
    </source>
</evidence>
<reference evidence="10" key="1">
    <citation type="submission" date="2023-06" db="EMBL/GenBank/DDBJ databases">
        <title>Reference genome for the Northern bat (Eptesicus nilssonii), a most northern bat species.</title>
        <authorList>
            <person name="Laine V.N."/>
            <person name="Pulliainen A.T."/>
            <person name="Lilley T.M."/>
        </authorList>
    </citation>
    <scope>NUCLEOTIDE SEQUENCE</scope>
    <source>
        <strain evidence="10">BLF_Eptnil</strain>
        <tissue evidence="10">Kidney</tissue>
    </source>
</reference>
<comment type="caution">
    <text evidence="10">The sequence shown here is derived from an EMBL/GenBank/DDBJ whole genome shotgun (WGS) entry which is preliminary data.</text>
</comment>
<accession>A0AA40LUB5</accession>
<name>A0AA40LUB5_CNENI</name>
<evidence type="ECO:0000256" key="8">
    <source>
        <dbReference type="SAM" id="MobiDB-lite"/>
    </source>
</evidence>
<dbReference type="Pfam" id="PF00447">
    <property type="entry name" value="HSF_DNA-bind"/>
    <property type="match status" value="1"/>
</dbReference>
<evidence type="ECO:0000256" key="7">
    <source>
        <dbReference type="RuleBase" id="RU004020"/>
    </source>
</evidence>
<proteinExistence type="inferred from homology"/>
<dbReference type="PANTHER" id="PTHR10015">
    <property type="entry name" value="HEAT SHOCK TRANSCRIPTION FACTOR"/>
    <property type="match status" value="1"/>
</dbReference>
<keyword evidence="5" id="KW-0804">Transcription</keyword>
<feature type="compositionally biased region" description="Basic residues" evidence="8">
    <location>
        <begin position="202"/>
        <end position="215"/>
    </location>
</feature>
<evidence type="ECO:0000256" key="3">
    <source>
        <dbReference type="ARBA" id="ARBA00023015"/>
    </source>
</evidence>
<dbReference type="InterPro" id="IPR000232">
    <property type="entry name" value="HSF_DNA-bd"/>
</dbReference>
<dbReference type="SUPFAM" id="SSF46785">
    <property type="entry name" value="Winged helix' DNA-binding domain"/>
    <property type="match status" value="1"/>
</dbReference>
<dbReference type="FunFam" id="1.10.10.10:FF:000349">
    <property type="entry name" value="Heat shock transcription factor, Y-linked"/>
    <property type="match status" value="1"/>
</dbReference>
<keyword evidence="11" id="KW-1185">Reference proteome</keyword>
<evidence type="ECO:0000313" key="11">
    <source>
        <dbReference type="Proteomes" id="UP001177744"/>
    </source>
</evidence>
<evidence type="ECO:0000313" key="10">
    <source>
        <dbReference type="EMBL" id="KAK1346516.1"/>
    </source>
</evidence>
<organism evidence="10 11">
    <name type="scientific">Cnephaeus nilssonii</name>
    <name type="common">Northern bat</name>
    <name type="synonym">Eptesicus nilssonii</name>
    <dbReference type="NCBI Taxonomy" id="3371016"/>
    <lineage>
        <taxon>Eukaryota</taxon>
        <taxon>Metazoa</taxon>
        <taxon>Chordata</taxon>
        <taxon>Craniata</taxon>
        <taxon>Vertebrata</taxon>
        <taxon>Euteleostomi</taxon>
        <taxon>Mammalia</taxon>
        <taxon>Eutheria</taxon>
        <taxon>Laurasiatheria</taxon>
        <taxon>Chiroptera</taxon>
        <taxon>Yangochiroptera</taxon>
        <taxon>Vespertilionidae</taxon>
        <taxon>Cnephaeus</taxon>
    </lineage>
</organism>
<keyword evidence="3" id="KW-0805">Transcription regulation</keyword>
<dbReference type="AlphaFoldDB" id="A0AA40LUB5"/>
<feature type="compositionally biased region" description="Basic and acidic residues" evidence="8">
    <location>
        <begin position="216"/>
        <end position="236"/>
    </location>
</feature>
<protein>
    <recommendedName>
        <fullName evidence="9">HSF-type DNA-binding domain-containing protein</fullName>
    </recommendedName>
</protein>